<gene>
    <name evidence="3" type="ORF">OXX778_LOCUS16953</name>
</gene>
<protein>
    <recommendedName>
        <fullName evidence="2">Protein kinase domain-containing protein</fullName>
    </recommendedName>
</protein>
<dbReference type="SUPFAM" id="SSF56112">
    <property type="entry name" value="Protein kinase-like (PK-like)"/>
    <property type="match status" value="1"/>
</dbReference>
<dbReference type="Gene3D" id="1.10.510.10">
    <property type="entry name" value="Transferase(Phosphotransferase) domain 1"/>
    <property type="match status" value="1"/>
</dbReference>
<dbReference type="GO" id="GO:0004672">
    <property type="term" value="F:protein kinase activity"/>
    <property type="evidence" value="ECO:0007669"/>
    <property type="project" value="InterPro"/>
</dbReference>
<dbReference type="InterPro" id="IPR000719">
    <property type="entry name" value="Prot_kinase_dom"/>
</dbReference>
<dbReference type="AlphaFoldDB" id="A0A814HL33"/>
<dbReference type="InterPro" id="IPR051177">
    <property type="entry name" value="CIK-Related_Protein"/>
</dbReference>
<evidence type="ECO:0000256" key="1">
    <source>
        <dbReference type="ARBA" id="ARBA00038349"/>
    </source>
</evidence>
<dbReference type="PANTHER" id="PTHR12984:SF15">
    <property type="entry name" value="PROTEIN-ASSOCIATING WITH THE CARBOXYL-TERMINAL DOMAIN OF EZRIN"/>
    <property type="match status" value="1"/>
</dbReference>
<accession>A0A814HL33</accession>
<proteinExistence type="inferred from homology"/>
<evidence type="ECO:0000259" key="2">
    <source>
        <dbReference type="PROSITE" id="PS50011"/>
    </source>
</evidence>
<organism evidence="3 4">
    <name type="scientific">Brachionus calyciflorus</name>
    <dbReference type="NCBI Taxonomy" id="104777"/>
    <lineage>
        <taxon>Eukaryota</taxon>
        <taxon>Metazoa</taxon>
        <taxon>Spiralia</taxon>
        <taxon>Gnathifera</taxon>
        <taxon>Rotifera</taxon>
        <taxon>Eurotatoria</taxon>
        <taxon>Monogononta</taxon>
        <taxon>Pseudotrocha</taxon>
        <taxon>Ploima</taxon>
        <taxon>Brachionidae</taxon>
        <taxon>Brachionus</taxon>
    </lineage>
</organism>
<evidence type="ECO:0000313" key="4">
    <source>
        <dbReference type="Proteomes" id="UP000663879"/>
    </source>
</evidence>
<dbReference type="InterPro" id="IPR011009">
    <property type="entry name" value="Kinase-like_dom_sf"/>
</dbReference>
<dbReference type="PROSITE" id="PS50011">
    <property type="entry name" value="PROTEIN_KINASE_DOM"/>
    <property type="match status" value="1"/>
</dbReference>
<evidence type="ECO:0000313" key="3">
    <source>
        <dbReference type="EMBL" id="CAF1012299.1"/>
    </source>
</evidence>
<keyword evidence="4" id="KW-1185">Reference proteome</keyword>
<feature type="domain" description="Protein kinase" evidence="2">
    <location>
        <begin position="1"/>
        <end position="284"/>
    </location>
</feature>
<dbReference type="OrthoDB" id="9942861at2759"/>
<dbReference type="EMBL" id="CAJNOC010004177">
    <property type="protein sequence ID" value="CAF1012299.1"/>
    <property type="molecule type" value="Genomic_DNA"/>
</dbReference>
<dbReference type="Gene3D" id="1.25.10.10">
    <property type="entry name" value="Leucine-rich Repeat Variant"/>
    <property type="match status" value="1"/>
</dbReference>
<comment type="similarity">
    <text evidence="1">Belongs to the protein kinase superfamily.</text>
</comment>
<sequence>MGNIDTKLSSYYSIIDEKTDSPSISKTSEINLNDLKKFTSNISIWSIKKVKYSSENKNSLLFEYDLSKPDYQKHLKLALNQIKYIKTLRHPNIVKYFYSQEPPNSKCLLITESLRPLNSLIDDLSKEQIIRGLYGISNAILFLHEKVNVSHNNLSVISINLNAKQTWKLNNFELSLPFTDLNKNNLKLIYEFQDKNSITPEEELLSKDLCTLDLDLILKQHPYCLDSYAWAMLIVKLLYPKNKMNSRTSIIDEDDDEDFSLEDYLSNDPAKRPSIKQGLELNLFNLCKSLEKINTDDQFDPFKLQNLNDFEANYENLLNYVKNVAKMDAKNRKKILNENLIDFLLSPIMFFSARIRENILPCVLIPSELKDKYLINNFYMFKNWNVNKIVKLEESCQLEPLIDLDKYKAFVLPRILSLFTMRSLQIRLVLLEFFPFYIGLINDMDSLKFEILPELLIGLKDKNEDLVSLTFCCLSIMVKLLGKEIVVGKSNPKKKPTTYFTENIPKGIQYQDMMVSNSNSLDDVNEMLNTNKIFSDSMIALHDETESVKSYNKNNTTVNETEEEKSSDEWLNDWDTDDKSTNSNFLNKPQSSASLVSLAGSIRNPSLPIESSKQRQYGSYKINDSMGAEYDIKSISIKKSISKDPDQELIENFLNEMKPKIELNLNTAKTESSKENNVLNTENQWECDEEINLDEL</sequence>
<dbReference type="Proteomes" id="UP000663879">
    <property type="component" value="Unassembled WGS sequence"/>
</dbReference>
<dbReference type="PANTHER" id="PTHR12984">
    <property type="entry name" value="SCY1-RELATED S/T PROTEIN KINASE-LIKE"/>
    <property type="match status" value="1"/>
</dbReference>
<comment type="caution">
    <text evidence="3">The sequence shown here is derived from an EMBL/GenBank/DDBJ whole genome shotgun (WGS) entry which is preliminary data.</text>
</comment>
<dbReference type="Gene3D" id="3.30.200.20">
    <property type="entry name" value="Phosphorylase Kinase, domain 1"/>
    <property type="match status" value="1"/>
</dbReference>
<dbReference type="GO" id="GO:0005524">
    <property type="term" value="F:ATP binding"/>
    <property type="evidence" value="ECO:0007669"/>
    <property type="project" value="InterPro"/>
</dbReference>
<dbReference type="InterPro" id="IPR011989">
    <property type="entry name" value="ARM-like"/>
</dbReference>
<reference evidence="3" key="1">
    <citation type="submission" date="2021-02" db="EMBL/GenBank/DDBJ databases">
        <authorList>
            <person name="Nowell W R."/>
        </authorList>
    </citation>
    <scope>NUCLEOTIDE SEQUENCE</scope>
    <source>
        <strain evidence="3">Ploen Becks lab</strain>
    </source>
</reference>
<name>A0A814HL33_9BILA</name>